<protein>
    <submittedName>
        <fullName evidence="2">Uncharacterized protein</fullName>
    </submittedName>
</protein>
<name>A0A164NYE7_9AGAM</name>
<evidence type="ECO:0000313" key="3">
    <source>
        <dbReference type="Proteomes" id="UP000076722"/>
    </source>
</evidence>
<feature type="region of interest" description="Disordered" evidence="1">
    <location>
        <begin position="101"/>
        <end position="133"/>
    </location>
</feature>
<sequence length="133" mass="14857">MQRSALMGQFTLVSAVSSLFQRPRRNGDRWDWSTTLALPKRAWASRGQRNLDTTDRIETACSIFCRHVVTASVGPSHLASLIIKTIPHHIHLLNKSSTSIYHRGPHRSSELHTNPATSVPPLPVSKSEPANWD</sequence>
<organism evidence="2 3">
    <name type="scientific">Sistotremastrum niveocremeum HHB9708</name>
    <dbReference type="NCBI Taxonomy" id="1314777"/>
    <lineage>
        <taxon>Eukaryota</taxon>
        <taxon>Fungi</taxon>
        <taxon>Dikarya</taxon>
        <taxon>Basidiomycota</taxon>
        <taxon>Agaricomycotina</taxon>
        <taxon>Agaricomycetes</taxon>
        <taxon>Sistotremastrales</taxon>
        <taxon>Sistotremastraceae</taxon>
        <taxon>Sertulicium</taxon>
        <taxon>Sertulicium niveocremeum</taxon>
    </lineage>
</organism>
<dbReference type="Proteomes" id="UP000076722">
    <property type="component" value="Unassembled WGS sequence"/>
</dbReference>
<gene>
    <name evidence="2" type="ORF">SISNIDRAFT_470335</name>
</gene>
<evidence type="ECO:0000313" key="2">
    <source>
        <dbReference type="EMBL" id="KZS88167.1"/>
    </source>
</evidence>
<keyword evidence="3" id="KW-1185">Reference proteome</keyword>
<accession>A0A164NYE7</accession>
<evidence type="ECO:0000256" key="1">
    <source>
        <dbReference type="SAM" id="MobiDB-lite"/>
    </source>
</evidence>
<dbReference type="AlphaFoldDB" id="A0A164NYE7"/>
<proteinExistence type="predicted"/>
<dbReference type="EMBL" id="KV419439">
    <property type="protein sequence ID" value="KZS88167.1"/>
    <property type="molecule type" value="Genomic_DNA"/>
</dbReference>
<reference evidence="2 3" key="1">
    <citation type="journal article" date="2016" name="Mol. Biol. Evol.">
        <title>Comparative Genomics of Early-Diverging Mushroom-Forming Fungi Provides Insights into the Origins of Lignocellulose Decay Capabilities.</title>
        <authorList>
            <person name="Nagy L.G."/>
            <person name="Riley R."/>
            <person name="Tritt A."/>
            <person name="Adam C."/>
            <person name="Daum C."/>
            <person name="Floudas D."/>
            <person name="Sun H."/>
            <person name="Yadav J.S."/>
            <person name="Pangilinan J."/>
            <person name="Larsson K.H."/>
            <person name="Matsuura K."/>
            <person name="Barry K."/>
            <person name="Labutti K."/>
            <person name="Kuo R."/>
            <person name="Ohm R.A."/>
            <person name="Bhattacharya S.S."/>
            <person name="Shirouzu T."/>
            <person name="Yoshinaga Y."/>
            <person name="Martin F.M."/>
            <person name="Grigoriev I.V."/>
            <person name="Hibbett D.S."/>
        </authorList>
    </citation>
    <scope>NUCLEOTIDE SEQUENCE [LARGE SCALE GENOMIC DNA]</scope>
    <source>
        <strain evidence="2 3">HHB9708</strain>
    </source>
</reference>